<dbReference type="SUPFAM" id="SSF55464">
    <property type="entry name" value="Origin of replication-binding domain, RBD-like"/>
    <property type="match status" value="1"/>
</dbReference>
<reference evidence="3" key="1">
    <citation type="journal article" date="2019" name="Int. J. Syst. Evol. Microbiol.">
        <title>The Global Catalogue of Microorganisms (GCM) 10K type strain sequencing project: providing services to taxonomists for standard genome sequencing and annotation.</title>
        <authorList>
            <consortium name="The Broad Institute Genomics Platform"/>
            <consortium name="The Broad Institute Genome Sequencing Center for Infectious Disease"/>
            <person name="Wu L."/>
            <person name="Ma J."/>
        </authorList>
    </citation>
    <scope>NUCLEOTIDE SEQUENCE [LARGE SCALE GENOMIC DNA]</scope>
    <source>
        <strain evidence="3">JCM 17021</strain>
    </source>
</reference>
<name>A0ABP7K170_9MICO</name>
<dbReference type="Pfam" id="PF08751">
    <property type="entry name" value="TrwC"/>
    <property type="match status" value="1"/>
</dbReference>
<protein>
    <recommendedName>
        <fullName evidence="1">TrwC relaxase domain-containing protein</fullName>
    </recommendedName>
</protein>
<accession>A0ABP7K170</accession>
<gene>
    <name evidence="2" type="ORF">GCM10022381_01440</name>
</gene>
<dbReference type="Proteomes" id="UP001501803">
    <property type="component" value="Unassembled WGS sequence"/>
</dbReference>
<organism evidence="2 3">
    <name type="scientific">Leifsonia kafniensis</name>
    <dbReference type="NCBI Taxonomy" id="475957"/>
    <lineage>
        <taxon>Bacteria</taxon>
        <taxon>Bacillati</taxon>
        <taxon>Actinomycetota</taxon>
        <taxon>Actinomycetes</taxon>
        <taxon>Micrococcales</taxon>
        <taxon>Microbacteriaceae</taxon>
        <taxon>Leifsonia</taxon>
    </lineage>
</organism>
<evidence type="ECO:0000313" key="2">
    <source>
        <dbReference type="EMBL" id="GAA3860741.1"/>
    </source>
</evidence>
<evidence type="ECO:0000259" key="1">
    <source>
        <dbReference type="Pfam" id="PF08751"/>
    </source>
</evidence>
<evidence type="ECO:0000313" key="3">
    <source>
        <dbReference type="Proteomes" id="UP001501803"/>
    </source>
</evidence>
<feature type="domain" description="TrwC relaxase" evidence="1">
    <location>
        <begin position="2"/>
        <end position="73"/>
    </location>
</feature>
<proteinExistence type="predicted"/>
<dbReference type="InterPro" id="IPR014862">
    <property type="entry name" value="TrwC"/>
</dbReference>
<keyword evidence="3" id="KW-1185">Reference proteome</keyword>
<sequence length="188" mass="20413">MPEEIVAVFSSRSRRIDIQAHRLVEEWAAGHGRQPSNATIIRLRQQARLTTRPEKEVRSLADLTAGWRERASNLLGQDATQWARTVTNNDPASLRRVPGGQAPNGTGELVTARVFLPYGAGRAAGEAGSSGLRALRDGLSGAHTYRALGLSRRVDARPVTEVLAHPVSEALRDAVTEVTREVANKKLP</sequence>
<dbReference type="EMBL" id="BAABCN010000002">
    <property type="protein sequence ID" value="GAA3860741.1"/>
    <property type="molecule type" value="Genomic_DNA"/>
</dbReference>
<comment type="caution">
    <text evidence="2">The sequence shown here is derived from an EMBL/GenBank/DDBJ whole genome shotgun (WGS) entry which is preliminary data.</text>
</comment>